<dbReference type="Pfam" id="PF00975">
    <property type="entry name" value="Thioesterase"/>
    <property type="match status" value="1"/>
</dbReference>
<dbReference type="InterPro" id="IPR057326">
    <property type="entry name" value="KR_dom"/>
</dbReference>
<evidence type="ECO:0000256" key="2">
    <source>
        <dbReference type="ARBA" id="ARBA00004924"/>
    </source>
</evidence>
<dbReference type="Pfam" id="PF16197">
    <property type="entry name" value="KAsynt_C_assoc"/>
    <property type="match status" value="1"/>
</dbReference>
<evidence type="ECO:0000259" key="8">
    <source>
        <dbReference type="PROSITE" id="PS50075"/>
    </source>
</evidence>
<protein>
    <submittedName>
        <fullName evidence="10">SDR family NAD(P)-dependent oxidoreductase</fullName>
    </submittedName>
</protein>
<proteinExistence type="predicted"/>
<dbReference type="InterPro" id="IPR029058">
    <property type="entry name" value="AB_hydrolase_fold"/>
</dbReference>
<dbReference type="CDD" id="cd19535">
    <property type="entry name" value="Cyc_NRPS"/>
    <property type="match status" value="1"/>
</dbReference>
<keyword evidence="5" id="KW-0436">Ligase</keyword>
<comment type="pathway">
    <text evidence="2">Siderophore biosynthesis.</text>
</comment>
<accession>A0ABV1K0N1</accession>
<evidence type="ECO:0000256" key="1">
    <source>
        <dbReference type="ARBA" id="ARBA00001957"/>
    </source>
</evidence>
<feature type="region of interest" description="Disordered" evidence="7">
    <location>
        <begin position="1585"/>
        <end position="1616"/>
    </location>
</feature>
<dbReference type="Pfam" id="PF00698">
    <property type="entry name" value="Acyl_transf_1"/>
    <property type="match status" value="1"/>
</dbReference>
<evidence type="ECO:0000313" key="11">
    <source>
        <dbReference type="Proteomes" id="UP001464923"/>
    </source>
</evidence>
<dbReference type="InterPro" id="IPR016039">
    <property type="entry name" value="Thiolase-like"/>
</dbReference>
<dbReference type="Pfam" id="PF08659">
    <property type="entry name" value="KR"/>
    <property type="match status" value="1"/>
</dbReference>
<dbReference type="InterPro" id="IPR032821">
    <property type="entry name" value="PKS_assoc"/>
</dbReference>
<keyword evidence="11" id="KW-1185">Reference proteome</keyword>
<dbReference type="InterPro" id="IPR036291">
    <property type="entry name" value="NAD(P)-bd_dom_sf"/>
</dbReference>
<evidence type="ECO:0000256" key="6">
    <source>
        <dbReference type="ARBA" id="ARBA00022679"/>
    </source>
</evidence>
<dbReference type="Pfam" id="PF00109">
    <property type="entry name" value="ketoacyl-synt"/>
    <property type="match status" value="1"/>
</dbReference>
<dbReference type="InterPro" id="IPR050091">
    <property type="entry name" value="PKS_NRPS_Biosynth_Enz"/>
</dbReference>
<feature type="region of interest" description="Disordered" evidence="7">
    <location>
        <begin position="1000"/>
        <end position="1031"/>
    </location>
</feature>
<keyword evidence="4" id="KW-0597">Phosphoprotein</keyword>
<dbReference type="Gene3D" id="3.40.47.10">
    <property type="match status" value="1"/>
</dbReference>
<dbReference type="Gene3D" id="3.30.559.30">
    <property type="entry name" value="Nonribosomal peptide synthetase, condensation domain"/>
    <property type="match status" value="1"/>
</dbReference>
<dbReference type="InterPro" id="IPR036736">
    <property type="entry name" value="ACP-like_sf"/>
</dbReference>
<organism evidence="10 11">
    <name type="scientific">Pseudonocardia tropica</name>
    <dbReference type="NCBI Taxonomy" id="681289"/>
    <lineage>
        <taxon>Bacteria</taxon>
        <taxon>Bacillati</taxon>
        <taxon>Actinomycetota</taxon>
        <taxon>Actinomycetes</taxon>
        <taxon>Pseudonocardiales</taxon>
        <taxon>Pseudonocardiaceae</taxon>
        <taxon>Pseudonocardia</taxon>
    </lineage>
</organism>
<feature type="domain" description="Carrier" evidence="8">
    <location>
        <begin position="1299"/>
        <end position="1374"/>
    </location>
</feature>
<dbReference type="Gene3D" id="3.30.70.3290">
    <property type="match status" value="1"/>
</dbReference>
<evidence type="ECO:0000256" key="7">
    <source>
        <dbReference type="SAM" id="MobiDB-lite"/>
    </source>
</evidence>
<dbReference type="PROSITE" id="PS50075">
    <property type="entry name" value="CARRIER"/>
    <property type="match status" value="1"/>
</dbReference>
<dbReference type="InterPro" id="IPR057737">
    <property type="entry name" value="Condensation_MtbB-like"/>
</dbReference>
<dbReference type="PROSITE" id="PS00012">
    <property type="entry name" value="PHOSPHOPANTETHEINE"/>
    <property type="match status" value="1"/>
</dbReference>
<dbReference type="InterPro" id="IPR013968">
    <property type="entry name" value="PKS_KR"/>
</dbReference>
<dbReference type="SMART" id="SM00824">
    <property type="entry name" value="PKS_TE"/>
    <property type="match status" value="1"/>
</dbReference>
<feature type="domain" description="Ketosynthase family 3 (KS3)" evidence="9">
    <location>
        <begin position="5"/>
        <end position="425"/>
    </location>
</feature>
<keyword evidence="6" id="KW-0808">Transferase</keyword>
<dbReference type="EMBL" id="JBEDNP010000018">
    <property type="protein sequence ID" value="MEQ3541775.1"/>
    <property type="molecule type" value="Genomic_DNA"/>
</dbReference>
<evidence type="ECO:0000259" key="9">
    <source>
        <dbReference type="PROSITE" id="PS52004"/>
    </source>
</evidence>
<comment type="caution">
    <text evidence="10">The sequence shown here is derived from an EMBL/GenBank/DDBJ whole genome shotgun (WGS) entry which is preliminary data.</text>
</comment>
<dbReference type="InterPro" id="IPR001242">
    <property type="entry name" value="Condensation_dom"/>
</dbReference>
<evidence type="ECO:0000313" key="10">
    <source>
        <dbReference type="EMBL" id="MEQ3541775.1"/>
    </source>
</evidence>
<dbReference type="Pfam" id="PF00550">
    <property type="entry name" value="PP-binding"/>
    <property type="match status" value="1"/>
</dbReference>
<dbReference type="CDD" id="cd00833">
    <property type="entry name" value="PKS"/>
    <property type="match status" value="1"/>
</dbReference>
<dbReference type="SUPFAM" id="SSF52151">
    <property type="entry name" value="FabD/lysophospholipase-like"/>
    <property type="match status" value="1"/>
</dbReference>
<dbReference type="PROSITE" id="PS52004">
    <property type="entry name" value="KS3_2"/>
    <property type="match status" value="1"/>
</dbReference>
<dbReference type="InterPro" id="IPR020802">
    <property type="entry name" value="TesA-like"/>
</dbReference>
<dbReference type="Pfam" id="PF00668">
    <property type="entry name" value="Condensation"/>
    <property type="match status" value="1"/>
</dbReference>
<keyword evidence="3" id="KW-0596">Phosphopantetheine</keyword>
<dbReference type="InterPro" id="IPR023213">
    <property type="entry name" value="CAT-like_dom_sf"/>
</dbReference>
<reference evidence="10 11" key="1">
    <citation type="submission" date="2024-03" db="EMBL/GenBank/DDBJ databases">
        <title>Draft genome sequence of Pseudonocardia tropica JCM 19149.</title>
        <authorList>
            <person name="Butdee W."/>
            <person name="Duangmal K."/>
        </authorList>
    </citation>
    <scope>NUCLEOTIDE SEQUENCE [LARGE SCALE GENOMIC DNA]</scope>
    <source>
        <strain evidence="10 11">JCM 19149</strain>
    </source>
</reference>
<name>A0ABV1K0N1_9PSEU</name>
<dbReference type="Gene3D" id="3.40.366.10">
    <property type="entry name" value="Malonyl-Coenzyme A Acyl Carrier Protein, domain 2"/>
    <property type="match status" value="1"/>
</dbReference>
<feature type="compositionally biased region" description="Low complexity" evidence="7">
    <location>
        <begin position="1002"/>
        <end position="1013"/>
    </location>
</feature>
<dbReference type="PANTHER" id="PTHR43775:SF37">
    <property type="entry name" value="SI:DKEY-61P9.11"/>
    <property type="match status" value="1"/>
</dbReference>
<dbReference type="InterPro" id="IPR014031">
    <property type="entry name" value="Ketoacyl_synth_C"/>
</dbReference>
<dbReference type="Pfam" id="PF02801">
    <property type="entry name" value="Ketoacyl-synt_C"/>
    <property type="match status" value="1"/>
</dbReference>
<dbReference type="InterPro" id="IPR014030">
    <property type="entry name" value="Ketoacyl_synth_N"/>
</dbReference>
<dbReference type="RefSeq" id="WP_345653397.1">
    <property type="nucleotide sequence ID" value="NZ_BAABLY010000088.1"/>
</dbReference>
<dbReference type="SUPFAM" id="SSF51735">
    <property type="entry name" value="NAD(P)-binding Rossmann-fold domains"/>
    <property type="match status" value="2"/>
</dbReference>
<dbReference type="InterPro" id="IPR016035">
    <property type="entry name" value="Acyl_Trfase/lysoPLipase"/>
</dbReference>
<dbReference type="InterPro" id="IPR006162">
    <property type="entry name" value="Ppantetheine_attach_site"/>
</dbReference>
<dbReference type="SUPFAM" id="SSF52777">
    <property type="entry name" value="CoA-dependent acyltransferases"/>
    <property type="match status" value="2"/>
</dbReference>
<dbReference type="InterPro" id="IPR020841">
    <property type="entry name" value="PKS_Beta-ketoAc_synthase_dom"/>
</dbReference>
<comment type="cofactor">
    <cofactor evidence="1">
        <name>pantetheine 4'-phosphate</name>
        <dbReference type="ChEBI" id="CHEBI:47942"/>
    </cofactor>
</comment>
<dbReference type="InterPro" id="IPR001227">
    <property type="entry name" value="Ac_transferase_dom_sf"/>
</dbReference>
<evidence type="ECO:0000256" key="3">
    <source>
        <dbReference type="ARBA" id="ARBA00022450"/>
    </source>
</evidence>
<dbReference type="InterPro" id="IPR009081">
    <property type="entry name" value="PP-bd_ACP"/>
</dbReference>
<dbReference type="Gene3D" id="3.30.559.10">
    <property type="entry name" value="Chloramphenicol acetyltransferase-like domain"/>
    <property type="match status" value="1"/>
</dbReference>
<evidence type="ECO:0000256" key="5">
    <source>
        <dbReference type="ARBA" id="ARBA00022598"/>
    </source>
</evidence>
<dbReference type="SMART" id="SM00825">
    <property type="entry name" value="PKS_KS"/>
    <property type="match status" value="1"/>
</dbReference>
<dbReference type="SUPFAM" id="SSF53474">
    <property type="entry name" value="alpha/beta-Hydrolases"/>
    <property type="match status" value="1"/>
</dbReference>
<dbReference type="InterPro" id="IPR014043">
    <property type="entry name" value="Acyl_transferase_dom"/>
</dbReference>
<dbReference type="Proteomes" id="UP001464923">
    <property type="component" value="Unassembled WGS sequence"/>
</dbReference>
<dbReference type="InterPro" id="IPR001031">
    <property type="entry name" value="Thioesterase"/>
</dbReference>
<dbReference type="SUPFAM" id="SSF47336">
    <property type="entry name" value="ACP-like"/>
    <property type="match status" value="1"/>
</dbReference>
<feature type="region of interest" description="Disordered" evidence="7">
    <location>
        <begin position="801"/>
        <end position="825"/>
    </location>
</feature>
<dbReference type="InterPro" id="IPR016036">
    <property type="entry name" value="Malonyl_transacylase_ACP-bd"/>
</dbReference>
<dbReference type="SMART" id="SM00827">
    <property type="entry name" value="PKS_AT"/>
    <property type="match status" value="1"/>
</dbReference>
<evidence type="ECO:0000256" key="4">
    <source>
        <dbReference type="ARBA" id="ARBA00022553"/>
    </source>
</evidence>
<dbReference type="PANTHER" id="PTHR43775">
    <property type="entry name" value="FATTY ACID SYNTHASE"/>
    <property type="match status" value="1"/>
</dbReference>
<gene>
    <name evidence="10" type="ORF">WHI96_23455</name>
</gene>
<dbReference type="SMART" id="SM00822">
    <property type="entry name" value="PKS_KR"/>
    <property type="match status" value="1"/>
</dbReference>
<dbReference type="SUPFAM" id="SSF55048">
    <property type="entry name" value="Probable ACP-binding domain of malonyl-CoA ACP transacylase"/>
    <property type="match status" value="1"/>
</dbReference>
<dbReference type="SUPFAM" id="SSF53901">
    <property type="entry name" value="Thiolase-like"/>
    <property type="match status" value="1"/>
</dbReference>
<sequence length="2145" mass="216804">MSDTHEPVAVVGMACRFPGADDLDAFWQLLVDGREGLTRVDPGAVPRALRERPGYVPVAGILTDQDRFDPAPFGLTGAEADLLDPQQRLFLQTAWHALDHAGHGGVRDAGAVGVFAGSMQSSYLASNLADRWDPTGAGPDPLGSLATAMATQPDYLPLQTAFRLGLSGPAVAVSTSCSTSLVAVHLAVQSLLSGESDTALAGGVSLIVPQGRGYVHVPGGIFSADGHVRPFGAAGSGIVYTQGVGVVALRRLSDALASGDVVHAVVHGTAVNNDGADKAGFTAPSVRGQARVVAEALAVAGLGPADVGLVEAHGTATPLGDPVEVTALRRVLGDAGEPCALGSVKGNIGHTNSAAGVASLIKAVLAVAHRRVPATLHAEPANPALRLDGSRFRLPAVSAPWTGPVHAGVSSFGIGGTNAHVVLGPAPQRAPAADDPRPQLLCVSAATAEAARATAARVAAVLSPGTSGVGAADAAHTLARGRLALPHRVTGVGPAALAAAAPVHAGTPRLVFALPGAGSSRPGMAAGLHRDEPVFAAAFDEAAALLAPHLGADVTDALDPDGPADRVADPAFGLPALFAVSVGAARLLQSWGAHPDALVGHSLGECVAATVGGALALPDAARLVAARCLAASRAAGGGAMLAVGLSEDALVARLPGALDLAVVNGPSACVVSGPAADVAAFAAALAADGVAHAPLAVSAAMHSRAMDAEQSGLEAALAGLAGTAPRIPVASTVTGRLAGAELGTARHWAEQLRRPVRFADALAAAVGEGPAVVVEVGPGTALSRLAAGAAGVVATVPLLDAGPGDAGPGGSGSDDTGPHETGPDDTAAARAALGRLWAHGVPVDPGAPAGSGRRRVVLPGYAFTRSRHWIDPPEPATGTAPDEPLQILTWEPVPPVTGRPDGGWTVLGDGPLADTLRERLTPGPDVIVVGPDPGADPATAVAGFGARAADLSDDDAPRLLLVTRGGARIAADGPADPAAAALRALPRVLGQERPGLAWATTDLGADPDPTALDADADADADTGAGSGSGTDREAGLVLAEAAALAAGGAGAVTAWRGGTRWRLALRGWDAEPDHTAAAPAPGTAVVIGGAGAVGQVVARRLAAAGHRVVVTSRTGRDGTRAVDATDPAATTALLTELAADGPLSVVVHAAGVLAGAELDPLRELDAGRVRAQLDAKLGGALALHRAVTALPADRRPSRVLLMSSVATLLGGVGTGAYAAANAALAAVAGPGWQAVHWDGWSVGTGATASAALDATTGGDALDRVLALPAVDELAVTASPLAPRIAAAGRPRAASAPTGPALDGVEGEVAALWGELFGTPVTDPQDDFFALGGHSLLATRMLAALHDRHGVGLALRDLLAAPTVAGLAALLTGGAAAPTAPDPVAAGQDGVADDGTFPMTRVQHAYRVGRDGGYDDGGVPCYFYLEYDADGLDVPRLEAAWNVVVARHPMLRAVATADGRFRVLDDVPHYRIRVHDLTGAGPERRESRLASLRERISTRPGPPDRWPLATIQAALLPAGRVRILIGVDVLVCDAASWWIVEDEWRAAYADAADPQAPPSLPPPPRTHPAACTAALAARTAGPEGRAAADWWRGRPVPGPPALPVRTPASPGGRPPRFRRRVHRIAPEDHEALRAQAARHRVTPTAVLLTAFTDVLAEWAGTGGFGVLLTLFDRPPGTAGVVGDFTSLVLHSTPETPHPVFAERAAATQARLFDELDHRAASALDVLAERSARTGAVCRVPVVFTSALGLDDGRSPEWLGEQVAALSSTPQVWLDHQVVEVAGELRLQWDGPEGVLPDDELDAVTARHAERVRLLATDPAAWGPSPAPDPAAPAPPPVPAPVATVRADAADAVIPLRGGDDPDRPAIVLVHPSGGDVLCYVELSRMIDRRFDVLAVADPHLSLPAPHPDAPETVPALAAAHLAALRAAGRRGPWLLGGWSMGGTLAQEMAVQLTAAGESVPLLVMVDSNDPAHIRPVPGTGTGLDRAVAVRHLRALEAYLGADLDADGLTGPGAPPDLVAAVADRLRDHGLLGRAEPDAAVLGRLAVTARHLRALAAHRAQRLDATGTATVLVRAERRAPRNSGIGMGVDDTPPGAGPDLGWSAHLAGPLQTVGVDAHHYGVLHRPALPDVGAAIDAALLALLERIA</sequence>
<dbReference type="Gene3D" id="3.40.50.1820">
    <property type="entry name" value="alpha/beta hydrolase"/>
    <property type="match status" value="2"/>
</dbReference>
<dbReference type="Gene3D" id="3.40.50.720">
    <property type="entry name" value="NAD(P)-binding Rossmann-like Domain"/>
    <property type="match status" value="1"/>
</dbReference>